<organism evidence="3 4">
    <name type="scientific">Delitschia confertaspora ATCC 74209</name>
    <dbReference type="NCBI Taxonomy" id="1513339"/>
    <lineage>
        <taxon>Eukaryota</taxon>
        <taxon>Fungi</taxon>
        <taxon>Dikarya</taxon>
        <taxon>Ascomycota</taxon>
        <taxon>Pezizomycotina</taxon>
        <taxon>Dothideomycetes</taxon>
        <taxon>Pleosporomycetidae</taxon>
        <taxon>Pleosporales</taxon>
        <taxon>Delitschiaceae</taxon>
        <taxon>Delitschia</taxon>
    </lineage>
</organism>
<name>A0A9P4JBS5_9PLEO</name>
<evidence type="ECO:0000313" key="3">
    <source>
        <dbReference type="EMBL" id="KAF2196245.1"/>
    </source>
</evidence>
<keyword evidence="2" id="KW-0472">Membrane</keyword>
<feature type="transmembrane region" description="Helical" evidence="2">
    <location>
        <begin position="46"/>
        <end position="66"/>
    </location>
</feature>
<protein>
    <recommendedName>
        <fullName evidence="5">Transmembrane protein</fullName>
    </recommendedName>
</protein>
<dbReference type="Proteomes" id="UP000799536">
    <property type="component" value="Unassembled WGS sequence"/>
</dbReference>
<feature type="transmembrane region" description="Helical" evidence="2">
    <location>
        <begin position="109"/>
        <end position="136"/>
    </location>
</feature>
<feature type="compositionally biased region" description="Basic and acidic residues" evidence="1">
    <location>
        <begin position="1"/>
        <end position="13"/>
    </location>
</feature>
<evidence type="ECO:0008006" key="5">
    <source>
        <dbReference type="Google" id="ProtNLM"/>
    </source>
</evidence>
<dbReference type="EMBL" id="ML994437">
    <property type="protein sequence ID" value="KAF2196245.1"/>
    <property type="molecule type" value="Genomic_DNA"/>
</dbReference>
<reference evidence="3" key="1">
    <citation type="journal article" date="2020" name="Stud. Mycol.">
        <title>101 Dothideomycetes genomes: a test case for predicting lifestyles and emergence of pathogens.</title>
        <authorList>
            <person name="Haridas S."/>
            <person name="Albert R."/>
            <person name="Binder M."/>
            <person name="Bloem J."/>
            <person name="Labutti K."/>
            <person name="Salamov A."/>
            <person name="Andreopoulos B."/>
            <person name="Baker S."/>
            <person name="Barry K."/>
            <person name="Bills G."/>
            <person name="Bluhm B."/>
            <person name="Cannon C."/>
            <person name="Castanera R."/>
            <person name="Culley D."/>
            <person name="Daum C."/>
            <person name="Ezra D."/>
            <person name="Gonzalez J."/>
            <person name="Henrissat B."/>
            <person name="Kuo A."/>
            <person name="Liang C."/>
            <person name="Lipzen A."/>
            <person name="Lutzoni F."/>
            <person name="Magnuson J."/>
            <person name="Mondo S."/>
            <person name="Nolan M."/>
            <person name="Ohm R."/>
            <person name="Pangilinan J."/>
            <person name="Park H.-J."/>
            <person name="Ramirez L."/>
            <person name="Alfaro M."/>
            <person name="Sun H."/>
            <person name="Tritt A."/>
            <person name="Yoshinaga Y."/>
            <person name="Zwiers L.-H."/>
            <person name="Turgeon B."/>
            <person name="Goodwin S."/>
            <person name="Spatafora J."/>
            <person name="Crous P."/>
            <person name="Grigoriev I."/>
        </authorList>
    </citation>
    <scope>NUCLEOTIDE SEQUENCE</scope>
    <source>
        <strain evidence="3">ATCC 74209</strain>
    </source>
</reference>
<keyword evidence="4" id="KW-1185">Reference proteome</keyword>
<keyword evidence="2" id="KW-0812">Transmembrane</keyword>
<proteinExistence type="predicted"/>
<evidence type="ECO:0000313" key="4">
    <source>
        <dbReference type="Proteomes" id="UP000799536"/>
    </source>
</evidence>
<comment type="caution">
    <text evidence="3">The sequence shown here is derived from an EMBL/GenBank/DDBJ whole genome shotgun (WGS) entry which is preliminary data.</text>
</comment>
<evidence type="ECO:0000256" key="1">
    <source>
        <dbReference type="SAM" id="MobiDB-lite"/>
    </source>
</evidence>
<feature type="region of interest" description="Disordered" evidence="1">
    <location>
        <begin position="1"/>
        <end position="26"/>
    </location>
</feature>
<dbReference type="AlphaFoldDB" id="A0A9P4JBS5"/>
<evidence type="ECO:0000256" key="2">
    <source>
        <dbReference type="SAM" id="Phobius"/>
    </source>
</evidence>
<accession>A0A9P4JBS5</accession>
<gene>
    <name evidence="3" type="ORF">GQ43DRAFT_268450</name>
</gene>
<sequence>MAGEFGERREGGRTKKKRRPNIRPTELNHGNEKACFRLWARKRIRFIFRLSISPPPLFLFLLSSILVDHHFQLSRVCIPFPHVSQDQLAIISMHPAPFFFPNLGGFLCYHYIAGFIIAGLILLCTKLAWLQVFLYLSLLSSGGF</sequence>
<keyword evidence="2" id="KW-1133">Transmembrane helix</keyword>